<dbReference type="EMBL" id="JAUHQB010000003">
    <property type="protein sequence ID" value="MDN4483089.1"/>
    <property type="molecule type" value="Genomic_DNA"/>
</dbReference>
<dbReference type="AlphaFoldDB" id="A0AB35MH12"/>
<proteinExistence type="predicted"/>
<accession>A0AB35MH12</accession>
<evidence type="ECO:0000256" key="1">
    <source>
        <dbReference type="ARBA" id="ARBA00023125"/>
    </source>
</evidence>
<dbReference type="PROSITE" id="PS50935">
    <property type="entry name" value="SSB"/>
    <property type="match status" value="1"/>
</dbReference>
<dbReference type="InterPro" id="IPR011344">
    <property type="entry name" value="ssDNA-bd"/>
</dbReference>
<dbReference type="CDD" id="cd04496">
    <property type="entry name" value="SSB_OBF"/>
    <property type="match status" value="1"/>
</dbReference>
<dbReference type="SUPFAM" id="SSF50249">
    <property type="entry name" value="Nucleic acid-binding proteins"/>
    <property type="match status" value="1"/>
</dbReference>
<keyword evidence="1 2" id="KW-0238">DNA-binding</keyword>
<feature type="region of interest" description="Disordered" evidence="4">
    <location>
        <begin position="120"/>
        <end position="168"/>
    </location>
</feature>
<evidence type="ECO:0000313" key="5">
    <source>
        <dbReference type="EMBL" id="MDN4483089.1"/>
    </source>
</evidence>
<evidence type="ECO:0000256" key="4">
    <source>
        <dbReference type="SAM" id="MobiDB-lite"/>
    </source>
</evidence>
<dbReference type="NCBIfam" id="TIGR00621">
    <property type="entry name" value="ssb"/>
    <property type="match status" value="1"/>
</dbReference>
<organism evidence="5 6">
    <name type="scientific">Demequina lignilytica</name>
    <dbReference type="NCBI Taxonomy" id="3051663"/>
    <lineage>
        <taxon>Bacteria</taxon>
        <taxon>Bacillati</taxon>
        <taxon>Actinomycetota</taxon>
        <taxon>Actinomycetes</taxon>
        <taxon>Micrococcales</taxon>
        <taxon>Demequinaceae</taxon>
        <taxon>Demequina</taxon>
    </lineage>
</organism>
<dbReference type="InterPro" id="IPR012340">
    <property type="entry name" value="NA-bd_OB-fold"/>
</dbReference>
<dbReference type="InterPro" id="IPR000424">
    <property type="entry name" value="Primosome_PriB/ssb"/>
</dbReference>
<evidence type="ECO:0000256" key="2">
    <source>
        <dbReference type="PROSITE-ProRule" id="PRU00252"/>
    </source>
</evidence>
<dbReference type="GO" id="GO:0003697">
    <property type="term" value="F:single-stranded DNA binding"/>
    <property type="evidence" value="ECO:0007669"/>
    <property type="project" value="InterPro"/>
</dbReference>
<protein>
    <recommendedName>
        <fullName evidence="3">Single-stranded DNA-binding protein</fullName>
    </recommendedName>
</protein>
<feature type="compositionally biased region" description="Acidic residues" evidence="4">
    <location>
        <begin position="150"/>
        <end position="161"/>
    </location>
</feature>
<comment type="caution">
    <text evidence="5">The sequence shown here is derived from an EMBL/GenBank/DDBJ whole genome shotgun (WGS) entry which is preliminary data.</text>
</comment>
<dbReference type="GO" id="GO:0006260">
    <property type="term" value="P:DNA replication"/>
    <property type="evidence" value="ECO:0007669"/>
    <property type="project" value="InterPro"/>
</dbReference>
<evidence type="ECO:0000313" key="6">
    <source>
        <dbReference type="Proteomes" id="UP001172756"/>
    </source>
</evidence>
<dbReference type="RefSeq" id="WP_301153137.1">
    <property type="nucleotide sequence ID" value="NZ_JAUHPZ010000005.1"/>
</dbReference>
<sequence>MNELQVTVVGWAATDVRLTVGKNGAAVASFRLASTPRYFDRARGEWVDGATEWFTVRAFRGSAILVKQSVEKGQPVLVTGRMRTNLWESEKGPRTDLVIDATAVGHDLTRGFATFTRAVGDESMGEGDGTAAGEAIEAARGDAEERVPGDEELDEPEDAEAEAPTLVR</sequence>
<feature type="compositionally biased region" description="Basic and acidic residues" evidence="4">
    <location>
        <begin position="137"/>
        <end position="149"/>
    </location>
</feature>
<evidence type="ECO:0000256" key="3">
    <source>
        <dbReference type="RuleBase" id="RU000524"/>
    </source>
</evidence>
<dbReference type="Gene3D" id="2.40.50.140">
    <property type="entry name" value="Nucleic acid-binding proteins"/>
    <property type="match status" value="1"/>
</dbReference>
<name>A0AB35MH12_9MICO</name>
<gene>
    <name evidence="5" type="primary">ssb</name>
    <name evidence="5" type="ORF">QQ002_06010</name>
</gene>
<reference evidence="5 6" key="1">
    <citation type="submission" date="2023-06" db="EMBL/GenBank/DDBJ databases">
        <title>SYSU T0a273.</title>
        <authorList>
            <person name="Gao L."/>
            <person name="Fang B.-Z."/>
            <person name="Li W.-J."/>
        </authorList>
    </citation>
    <scope>NUCLEOTIDE SEQUENCE [LARGE SCALE GENOMIC DNA]</scope>
    <source>
        <strain evidence="5 6">SYSU T0a273</strain>
    </source>
</reference>
<dbReference type="Proteomes" id="UP001172756">
    <property type="component" value="Unassembled WGS sequence"/>
</dbReference>
<dbReference type="Pfam" id="PF00436">
    <property type="entry name" value="SSB"/>
    <property type="match status" value="1"/>
</dbReference>